<accession>A0ABN0ADX5</accession>
<sequence length="40" mass="4554">MATFCSSIRETLRLGHVSGIFPMSCIGARIFRYLFHSYGK</sequence>
<dbReference type="Proteomes" id="UP000006015">
    <property type="component" value="Unassembled WGS sequence"/>
</dbReference>
<reference evidence="1 2" key="1">
    <citation type="submission" date="2010-04" db="EMBL/GenBank/DDBJ databases">
        <authorList>
            <person name="Weinstock G."/>
            <person name="Sodergren E."/>
            <person name="Clifton S."/>
            <person name="Fulton L."/>
            <person name="Fulton B."/>
            <person name="Courtney L."/>
            <person name="Fronick C."/>
            <person name="Harrison M."/>
            <person name="Strong C."/>
            <person name="Farmer C."/>
            <person name="Delahaunty K."/>
            <person name="Markovic C."/>
            <person name="Hall O."/>
            <person name="Minx P."/>
            <person name="Tomlinson C."/>
            <person name="Mitreva M."/>
            <person name="Hou S."/>
            <person name="Wollam A."/>
            <person name="Pepin K.H."/>
            <person name="Johnson M."/>
            <person name="Bhonagiri V."/>
            <person name="Zhang X."/>
            <person name="Suruliraj S."/>
            <person name="Warren W."/>
            <person name="Chinwalla A."/>
            <person name="Mardis E.R."/>
            <person name="Wilson R.K."/>
        </authorList>
    </citation>
    <scope>NUCLEOTIDE SEQUENCE [LARGE SCALE GENOMIC DNA]</scope>
    <source>
        <strain evidence="1 2">DSM 20306</strain>
    </source>
</reference>
<dbReference type="EMBL" id="ADNS01000017">
    <property type="protein sequence ID" value="EFG80919.1"/>
    <property type="molecule type" value="Genomic_DNA"/>
</dbReference>
<evidence type="ECO:0000313" key="1">
    <source>
        <dbReference type="EMBL" id="EFG80919.1"/>
    </source>
</evidence>
<organism evidence="1 2">
    <name type="scientific">Corynebacterium ammoniagenes DSM 20306</name>
    <dbReference type="NCBI Taxonomy" id="649754"/>
    <lineage>
        <taxon>Bacteria</taxon>
        <taxon>Bacillati</taxon>
        <taxon>Actinomycetota</taxon>
        <taxon>Actinomycetes</taxon>
        <taxon>Mycobacteriales</taxon>
        <taxon>Corynebacteriaceae</taxon>
        <taxon>Corynebacterium</taxon>
    </lineage>
</organism>
<name>A0ABN0ADX5_CORAM</name>
<evidence type="ECO:0000313" key="2">
    <source>
        <dbReference type="Proteomes" id="UP000006015"/>
    </source>
</evidence>
<keyword evidence="2" id="KW-1185">Reference proteome</keyword>
<comment type="caution">
    <text evidence="1">The sequence shown here is derived from an EMBL/GenBank/DDBJ whole genome shotgun (WGS) entry which is preliminary data.</text>
</comment>
<proteinExistence type="predicted"/>
<protein>
    <submittedName>
        <fullName evidence="1">Uncharacterized protein</fullName>
    </submittedName>
</protein>
<gene>
    <name evidence="1" type="ORF">HMPREF0281_01793</name>
</gene>